<dbReference type="Gene3D" id="1.10.10.10">
    <property type="entry name" value="Winged helix-like DNA-binding domain superfamily/Winged helix DNA-binding domain"/>
    <property type="match status" value="1"/>
</dbReference>
<feature type="compositionally biased region" description="Basic and acidic residues" evidence="4">
    <location>
        <begin position="49"/>
        <end position="71"/>
    </location>
</feature>
<dbReference type="GO" id="GO:0003700">
    <property type="term" value="F:DNA-binding transcription factor activity"/>
    <property type="evidence" value="ECO:0007669"/>
    <property type="project" value="TreeGrafter"/>
</dbReference>
<keyword evidence="1" id="KW-0805">Transcription regulation</keyword>
<dbReference type="EMBL" id="JAFLRJ010000260">
    <property type="protein sequence ID" value="MBO0515146.1"/>
    <property type="molecule type" value="Genomic_DNA"/>
</dbReference>
<evidence type="ECO:0000256" key="1">
    <source>
        <dbReference type="ARBA" id="ARBA00023015"/>
    </source>
</evidence>
<proteinExistence type="predicted"/>
<dbReference type="InterPro" id="IPR036390">
    <property type="entry name" value="WH_DNA-bd_sf"/>
</dbReference>
<evidence type="ECO:0000256" key="4">
    <source>
        <dbReference type="SAM" id="MobiDB-lite"/>
    </source>
</evidence>
<dbReference type="Pfam" id="PF01614">
    <property type="entry name" value="IclR_C"/>
    <property type="match status" value="1"/>
</dbReference>
<dbReference type="InterPro" id="IPR050707">
    <property type="entry name" value="HTH_MetabolicPath_Reg"/>
</dbReference>
<feature type="region of interest" description="Disordered" evidence="4">
    <location>
        <begin position="31"/>
        <end position="77"/>
    </location>
</feature>
<gene>
    <name evidence="7" type="ORF">J0695_25600</name>
</gene>
<dbReference type="SMART" id="SM00346">
    <property type="entry name" value="HTH_ICLR"/>
    <property type="match status" value="1"/>
</dbReference>
<evidence type="ECO:0000256" key="3">
    <source>
        <dbReference type="ARBA" id="ARBA00023163"/>
    </source>
</evidence>
<protein>
    <submittedName>
        <fullName evidence="7">Helix-turn-helix domain-containing protein</fullName>
    </submittedName>
</protein>
<dbReference type="InterPro" id="IPR005471">
    <property type="entry name" value="Tscrpt_reg_IclR_N"/>
</dbReference>
<dbReference type="Gene3D" id="3.30.450.40">
    <property type="match status" value="1"/>
</dbReference>
<evidence type="ECO:0000259" key="6">
    <source>
        <dbReference type="PROSITE" id="PS51078"/>
    </source>
</evidence>
<dbReference type="InterPro" id="IPR036388">
    <property type="entry name" value="WH-like_DNA-bd_sf"/>
</dbReference>
<dbReference type="InterPro" id="IPR029016">
    <property type="entry name" value="GAF-like_dom_sf"/>
</dbReference>
<dbReference type="PANTHER" id="PTHR30136:SF24">
    <property type="entry name" value="HTH-TYPE TRANSCRIPTIONAL REPRESSOR ALLR"/>
    <property type="match status" value="1"/>
</dbReference>
<dbReference type="GO" id="GO:0045892">
    <property type="term" value="P:negative regulation of DNA-templated transcription"/>
    <property type="evidence" value="ECO:0007669"/>
    <property type="project" value="TreeGrafter"/>
</dbReference>
<dbReference type="PANTHER" id="PTHR30136">
    <property type="entry name" value="HELIX-TURN-HELIX TRANSCRIPTIONAL REGULATOR, ICLR FAMILY"/>
    <property type="match status" value="1"/>
</dbReference>
<dbReference type="InterPro" id="IPR014757">
    <property type="entry name" value="Tscrpt_reg_IclR_C"/>
</dbReference>
<dbReference type="SUPFAM" id="SSF55781">
    <property type="entry name" value="GAF domain-like"/>
    <property type="match status" value="1"/>
</dbReference>
<feature type="domain" description="HTH iclR-type" evidence="5">
    <location>
        <begin position="80"/>
        <end position="139"/>
    </location>
</feature>
<evidence type="ECO:0000313" key="8">
    <source>
        <dbReference type="Proteomes" id="UP000664167"/>
    </source>
</evidence>
<evidence type="ECO:0000256" key="2">
    <source>
        <dbReference type="ARBA" id="ARBA00023125"/>
    </source>
</evidence>
<dbReference type="PROSITE" id="PS51078">
    <property type="entry name" value="ICLR_ED"/>
    <property type="match status" value="1"/>
</dbReference>
<reference evidence="7" key="1">
    <citation type="submission" date="2021-03" db="EMBL/GenBank/DDBJ databases">
        <title>Streptomyces poriferae sp. nov., a novel marine sponge-derived Actinobacteria species with anti-MRSA activity.</title>
        <authorList>
            <person name="Sandoval-Powers M."/>
            <person name="Kralova S."/>
            <person name="Nguyen G.-S."/>
            <person name="Fawwal D."/>
            <person name="Degnes K."/>
            <person name="Klinkenberg G."/>
            <person name="Sletta H."/>
            <person name="Wentzel A."/>
            <person name="Liles M.R."/>
        </authorList>
    </citation>
    <scope>NUCLEOTIDE SEQUENCE</scope>
    <source>
        <strain evidence="7">DSM 41794</strain>
    </source>
</reference>
<keyword evidence="3" id="KW-0804">Transcription</keyword>
<dbReference type="SUPFAM" id="SSF46785">
    <property type="entry name" value="Winged helix' DNA-binding domain"/>
    <property type="match status" value="1"/>
</dbReference>
<accession>A0A939JGF8</accession>
<evidence type="ECO:0000313" key="7">
    <source>
        <dbReference type="EMBL" id="MBO0515146.1"/>
    </source>
</evidence>
<comment type="caution">
    <text evidence="7">The sequence shown here is derived from an EMBL/GenBank/DDBJ whole genome shotgun (WGS) entry which is preliminary data.</text>
</comment>
<keyword evidence="2" id="KW-0238">DNA-binding</keyword>
<name>A0A939JGF8_9ACTN</name>
<organism evidence="7 8">
    <name type="scientific">Streptomyces beijiangensis</name>
    <dbReference type="NCBI Taxonomy" id="163361"/>
    <lineage>
        <taxon>Bacteria</taxon>
        <taxon>Bacillati</taxon>
        <taxon>Actinomycetota</taxon>
        <taxon>Actinomycetes</taxon>
        <taxon>Kitasatosporales</taxon>
        <taxon>Streptomycetaceae</taxon>
        <taxon>Streptomyces</taxon>
    </lineage>
</organism>
<feature type="domain" description="IclR-ED" evidence="6">
    <location>
        <begin position="140"/>
        <end position="320"/>
    </location>
</feature>
<dbReference type="GO" id="GO:0003677">
    <property type="term" value="F:DNA binding"/>
    <property type="evidence" value="ECO:0007669"/>
    <property type="project" value="UniProtKB-KW"/>
</dbReference>
<dbReference type="PROSITE" id="PS51077">
    <property type="entry name" value="HTH_ICLR"/>
    <property type="match status" value="1"/>
</dbReference>
<dbReference type="Proteomes" id="UP000664167">
    <property type="component" value="Unassembled WGS sequence"/>
</dbReference>
<evidence type="ECO:0000259" key="5">
    <source>
        <dbReference type="PROSITE" id="PS51077"/>
    </source>
</evidence>
<dbReference type="AlphaFoldDB" id="A0A939JGF8"/>
<keyword evidence="8" id="KW-1185">Reference proteome</keyword>
<dbReference type="Pfam" id="PF09339">
    <property type="entry name" value="HTH_IclR"/>
    <property type="match status" value="1"/>
</dbReference>
<sequence length="320" mass="34594">MVLVCDVPDGGKWPDLVPSVLNAASRWSVTPPIATRPDAHRRRSPWTTGDRKVTQHRRADQHQPAEPEGEHGNPAWSGGRSVLEGAFRLLGALEQAREAGLTWLAAECGLPKTTAYRLLEQLVDLSAVERSPSGYQMGSRIFRLGHGWQPHPGLRAASREPVRRLERATGATVAINVLREGQTLVLNRTCGDRPGELAPGHNGAVWPWYTAAGKVLVAVAPAGLPLDPLPALWHREAAQIRESGLAYDREQILDGVCCVAVPLHGPGHVPVASLCLITDTSHDLDRLADVAQRVGRAISARLTSRSAVRSAERPATRLLS</sequence>